<evidence type="ECO:0000313" key="2">
    <source>
        <dbReference type="Proteomes" id="UP000008550"/>
    </source>
</evidence>
<sequence length="107" mass="11794">MGHGEGPATPPPKRRFRLFPFRSPLLRESRLISFPPGTEMFQFPGLASHAYRFSVGYLDMTPSGLPHSGIHGSRPACGSPWLFAAVRALLRLSAPRHPPYALTNLTL</sequence>
<dbReference type="KEGG" id="hmo:HM1_3125"/>
<protein>
    <submittedName>
        <fullName evidence="1">Uncharacterized protein</fullName>
    </submittedName>
</protein>
<reference evidence="1 2" key="1">
    <citation type="journal article" date="2008" name="J. Bacteriol.">
        <title>The genome of Heliobacterium modesticaldum, a phototrophic representative of the Firmicutes containing the simplest photosynthetic apparatus.</title>
        <authorList>
            <person name="Sattley W.M."/>
            <person name="Madigan M.T."/>
            <person name="Swingley W.D."/>
            <person name="Cheung P.C."/>
            <person name="Clocksin K.M."/>
            <person name="Conrad A.L."/>
            <person name="Dejesa L.C."/>
            <person name="Honchak B.M."/>
            <person name="Jung D.O."/>
            <person name="Karbach L.E."/>
            <person name="Kurdoglu A."/>
            <person name="Lahiri S."/>
            <person name="Mastrian S.D."/>
            <person name="Page L.E."/>
            <person name="Taylor H.L."/>
            <person name="Wang Z.T."/>
            <person name="Raymond J."/>
            <person name="Chen M."/>
            <person name="Blankenship R.E."/>
            <person name="Touchman J.W."/>
        </authorList>
    </citation>
    <scope>NUCLEOTIDE SEQUENCE [LARGE SCALE GENOMIC DNA]</scope>
    <source>
        <strain evidence="2">ATCC 51547 / Ice1</strain>
    </source>
</reference>
<proteinExistence type="predicted"/>
<evidence type="ECO:0000313" key="1">
    <source>
        <dbReference type="EMBL" id="ABZ84885.1"/>
    </source>
</evidence>
<name>B0THV2_HELMI</name>
<dbReference type="HOGENOM" id="CLU_117550_0_0_9"/>
<keyword evidence="2" id="KW-1185">Reference proteome</keyword>
<dbReference type="Proteomes" id="UP000008550">
    <property type="component" value="Chromosome"/>
</dbReference>
<organism evidence="1 2">
    <name type="scientific">Heliobacterium modesticaldum (strain ATCC 51547 / Ice1)</name>
    <dbReference type="NCBI Taxonomy" id="498761"/>
    <lineage>
        <taxon>Bacteria</taxon>
        <taxon>Bacillati</taxon>
        <taxon>Bacillota</taxon>
        <taxon>Clostridia</taxon>
        <taxon>Eubacteriales</taxon>
        <taxon>Heliobacteriaceae</taxon>
        <taxon>Heliomicrobium</taxon>
    </lineage>
</organism>
<dbReference type="EMBL" id="CP000930">
    <property type="protein sequence ID" value="ABZ84885.1"/>
    <property type="molecule type" value="Genomic_DNA"/>
</dbReference>
<dbReference type="eggNOG" id="ENOG5033HII">
    <property type="taxonomic scope" value="Bacteria"/>
</dbReference>
<accession>B0THV2</accession>
<dbReference type="AlphaFoldDB" id="B0THV2"/>
<gene>
    <name evidence="1" type="ORF">HM1_3125</name>
</gene>